<evidence type="ECO:0000313" key="2">
    <source>
        <dbReference type="WBParaSite" id="nRc.2.0.1.t05651-RA"/>
    </source>
</evidence>
<name>A0A915HWD9_ROMCU</name>
<protein>
    <submittedName>
        <fullName evidence="2">C2H2-type domain-containing protein</fullName>
    </submittedName>
</protein>
<keyword evidence="1" id="KW-1185">Reference proteome</keyword>
<dbReference type="WBParaSite" id="nRc.2.0.1.t05651-RA">
    <property type="protein sequence ID" value="nRc.2.0.1.t05651-RA"/>
    <property type="gene ID" value="nRc.2.0.1.g05651"/>
</dbReference>
<sequence>CNVCGDIFDTKSRKGFARHCLEHDLALLFQALYDQEERDLTAKRRKLSQESAIKSPVVAESTAKSVSGDEPVGRRVAKFLENERVKKKNAEILEQRKIEAIQKKIEEDEKKHRKAAITLPCSIKPESNHSTQGLDVSSSTVQKNEEIAAVQCDPDVKSYSPEVEIQNTGTKLKIKFTKLYKKNLTPNECGVKINEETKKVDELITSEDSATAITSEPLKATSNVTAVPSQEKPNGTTAPATTTAALSRECPHCHECMKSPWLLVGHMVMQHGDKLTFLERRILPLNADKNAELCESFETFARNSCCAYCQDDKTVFESKDEEKLKCDVFTHVLLHHRDRLLEYRADISECDLRFEVVSQIGDEPPKKYKIRVKTKLKNKND</sequence>
<dbReference type="AlphaFoldDB" id="A0A915HWD9"/>
<proteinExistence type="predicted"/>
<dbReference type="Proteomes" id="UP000887565">
    <property type="component" value="Unplaced"/>
</dbReference>
<evidence type="ECO:0000313" key="1">
    <source>
        <dbReference type="Proteomes" id="UP000887565"/>
    </source>
</evidence>
<organism evidence="1 2">
    <name type="scientific">Romanomermis culicivorax</name>
    <name type="common">Nematode worm</name>
    <dbReference type="NCBI Taxonomy" id="13658"/>
    <lineage>
        <taxon>Eukaryota</taxon>
        <taxon>Metazoa</taxon>
        <taxon>Ecdysozoa</taxon>
        <taxon>Nematoda</taxon>
        <taxon>Enoplea</taxon>
        <taxon>Dorylaimia</taxon>
        <taxon>Mermithida</taxon>
        <taxon>Mermithoidea</taxon>
        <taxon>Mermithidae</taxon>
        <taxon>Romanomermis</taxon>
    </lineage>
</organism>
<reference evidence="2" key="1">
    <citation type="submission" date="2022-11" db="UniProtKB">
        <authorList>
            <consortium name="WormBaseParasite"/>
        </authorList>
    </citation>
    <scope>IDENTIFICATION</scope>
</reference>
<accession>A0A915HWD9</accession>